<dbReference type="SUPFAM" id="SSF53920">
    <property type="entry name" value="Fe-only hydrogenase"/>
    <property type="match status" value="1"/>
</dbReference>
<protein>
    <submittedName>
        <fullName evidence="5">Iron hydrogenase</fullName>
    </submittedName>
</protein>
<keyword evidence="2" id="KW-0408">Iron</keyword>
<feature type="domain" description="4Fe-4S ferredoxin-type" evidence="4">
    <location>
        <begin position="132"/>
        <end position="161"/>
    </location>
</feature>
<dbReference type="PANTHER" id="PTHR11615">
    <property type="entry name" value="NITRATE, FORMATE, IRON DEHYDROGENASE"/>
    <property type="match status" value="1"/>
</dbReference>
<dbReference type="Pfam" id="PF02906">
    <property type="entry name" value="Fe_hyd_lg_C"/>
    <property type="match status" value="1"/>
</dbReference>
<dbReference type="PROSITE" id="PS51379">
    <property type="entry name" value="4FE4S_FER_2"/>
    <property type="match status" value="3"/>
</dbReference>
<evidence type="ECO:0000256" key="1">
    <source>
        <dbReference type="ARBA" id="ARBA00022723"/>
    </source>
</evidence>
<reference evidence="5 6" key="1">
    <citation type="submission" date="2014-02" db="EMBL/GenBank/DDBJ databases">
        <title>Plasmidome dynamics in the species complex Clostridium novyi sensu lato converts strains of independent lineages into distinctly different pathogens.</title>
        <authorList>
            <person name="Skarin H."/>
            <person name="Segerman B."/>
        </authorList>
    </citation>
    <scope>NUCLEOTIDE SEQUENCE [LARGE SCALE GENOMIC DNA]</scope>
    <source>
        <strain evidence="5 6">ATCC 27606</strain>
    </source>
</reference>
<dbReference type="InterPro" id="IPR017900">
    <property type="entry name" value="4Fe4S_Fe_S_CS"/>
</dbReference>
<accession>A0AA40ITF4</accession>
<organism evidence="5 6">
    <name type="scientific">Clostridium novyi B str. ATCC 27606</name>
    <dbReference type="NCBI Taxonomy" id="1443123"/>
    <lineage>
        <taxon>Bacteria</taxon>
        <taxon>Bacillati</taxon>
        <taxon>Bacillota</taxon>
        <taxon>Clostridia</taxon>
        <taxon>Eubacteriales</taxon>
        <taxon>Clostridiaceae</taxon>
        <taxon>Clostridium</taxon>
    </lineage>
</organism>
<dbReference type="InterPro" id="IPR004108">
    <property type="entry name" value="Fe_hydrogenase_lsu_C"/>
</dbReference>
<dbReference type="NCBIfam" id="TIGR04105">
    <property type="entry name" value="FeFe_hydrog_B1"/>
    <property type="match status" value="1"/>
</dbReference>
<gene>
    <name evidence="5" type="ORF">Z959_00285</name>
</gene>
<evidence type="ECO:0000256" key="2">
    <source>
        <dbReference type="ARBA" id="ARBA00023004"/>
    </source>
</evidence>
<sequence length="495" mass="54759">MVNFETELNRLKYEVLKEVAVLAKEDRLNKDNLEKISYNVIQGDKPKYRCCVYHERAIVKERAKLAAGYIPNGDTPEYIEQEDDETKIMYVIEVACDRCPINKYTITEACRGCVQHKCMEVCPAKAINKINGRAYINQDACRECGMCKQVCPYNAISEVMRPCKTACPTGAICISPEDRRAIIKDEECISCGACMKACPFGAISDRSYIVPVIKSLKKQKNVYALVAPAISGQFGPNVTVGQVKDGLIKIGFKDMIEAACGADAVTCHEAEEFVERMEKGDNFMTNSCCPAFVSYIEKKFPDQIEKISGTVSPMIATGRWIKKKDKDAVVVFVGPCTAKKSEIGREGLKDAIDYVLTFEEISAMLGAYEIEVEQCEDIEVEDGSALGRGFAQGGGLSAAVEDYIKSKNIDVEFKAVKISGHQNLRKFMLLAKNNKLPGNFFEGMMCEGGCIGGAASTAPQMKTKMALNKFAKSAKKQQVLDNDLLEEFKDIELEK</sequence>
<evidence type="ECO:0000256" key="3">
    <source>
        <dbReference type="ARBA" id="ARBA00023014"/>
    </source>
</evidence>
<dbReference type="InterPro" id="IPR017896">
    <property type="entry name" value="4Fe4S_Fe-S-bd"/>
</dbReference>
<dbReference type="Gene3D" id="3.30.70.20">
    <property type="match status" value="2"/>
</dbReference>
<evidence type="ECO:0000313" key="6">
    <source>
        <dbReference type="Proteomes" id="UP000027770"/>
    </source>
</evidence>
<dbReference type="InterPro" id="IPR009016">
    <property type="entry name" value="Fe_hydrogenase"/>
</dbReference>
<dbReference type="GO" id="GO:0046872">
    <property type="term" value="F:metal ion binding"/>
    <property type="evidence" value="ECO:0007669"/>
    <property type="project" value="UniProtKB-KW"/>
</dbReference>
<feature type="domain" description="4Fe-4S ferredoxin-type" evidence="4">
    <location>
        <begin position="102"/>
        <end position="128"/>
    </location>
</feature>
<dbReference type="InterPro" id="IPR050340">
    <property type="entry name" value="Cytosolic_Fe-S_CAF"/>
</dbReference>
<keyword evidence="6" id="KW-1185">Reference proteome</keyword>
<dbReference type="AlphaFoldDB" id="A0AA40ITF4"/>
<keyword evidence="1" id="KW-0479">Metal-binding</keyword>
<keyword evidence="3" id="KW-0411">Iron-sulfur</keyword>
<dbReference type="Pfam" id="PF00037">
    <property type="entry name" value="Fer4"/>
    <property type="match status" value="2"/>
</dbReference>
<feature type="domain" description="4Fe-4S ferredoxin-type" evidence="4">
    <location>
        <begin position="179"/>
        <end position="208"/>
    </location>
</feature>
<dbReference type="EMBL" id="JENW01000102">
    <property type="protein sequence ID" value="KEI15517.1"/>
    <property type="molecule type" value="Genomic_DNA"/>
</dbReference>
<dbReference type="Gene3D" id="3.40.950.10">
    <property type="entry name" value="Fe-only Hydrogenase (Larger Subunit), Chain L, domain 3"/>
    <property type="match status" value="1"/>
</dbReference>
<comment type="caution">
    <text evidence="5">The sequence shown here is derived from an EMBL/GenBank/DDBJ whole genome shotgun (WGS) entry which is preliminary data.</text>
</comment>
<dbReference type="SUPFAM" id="SSF54862">
    <property type="entry name" value="4Fe-4S ferredoxins"/>
    <property type="match status" value="1"/>
</dbReference>
<name>A0AA40ITF4_CLONO</name>
<dbReference type="GO" id="GO:0051536">
    <property type="term" value="F:iron-sulfur cluster binding"/>
    <property type="evidence" value="ECO:0007669"/>
    <property type="project" value="UniProtKB-KW"/>
</dbReference>
<evidence type="ECO:0000313" key="5">
    <source>
        <dbReference type="EMBL" id="KEI15517.1"/>
    </source>
</evidence>
<proteinExistence type="predicted"/>
<dbReference type="InterPro" id="IPR027631">
    <property type="entry name" value="Mono_FeFe_hydrog"/>
</dbReference>
<dbReference type="Proteomes" id="UP000027770">
    <property type="component" value="Unassembled WGS sequence"/>
</dbReference>
<dbReference type="PROSITE" id="PS00198">
    <property type="entry name" value="4FE4S_FER_1"/>
    <property type="match status" value="1"/>
</dbReference>
<evidence type="ECO:0000259" key="4">
    <source>
        <dbReference type="PROSITE" id="PS51379"/>
    </source>
</evidence>